<dbReference type="InterPro" id="IPR036388">
    <property type="entry name" value="WH-like_DNA-bd_sf"/>
</dbReference>
<dbReference type="InterPro" id="IPR016032">
    <property type="entry name" value="Sig_transdc_resp-reg_C-effctor"/>
</dbReference>
<feature type="transmembrane region" description="Helical" evidence="2">
    <location>
        <begin position="746"/>
        <end position="767"/>
    </location>
</feature>
<keyword evidence="1" id="KW-0175">Coiled coil</keyword>
<dbReference type="SUPFAM" id="SSF63829">
    <property type="entry name" value="Calcium-dependent phosphotriesterase"/>
    <property type="match status" value="1"/>
</dbReference>
<dbReference type="Pfam" id="PF00196">
    <property type="entry name" value="GerE"/>
    <property type="match status" value="1"/>
</dbReference>
<dbReference type="Gene3D" id="2.60.40.10">
    <property type="entry name" value="Immunoglobulins"/>
    <property type="match status" value="1"/>
</dbReference>
<keyword evidence="2" id="KW-0812">Transmembrane</keyword>
<reference evidence="4 5" key="1">
    <citation type="submission" date="2021-01" db="EMBL/GenBank/DDBJ databases">
        <title>Carboxyliciviraga sp.nov., isolated from coastal sediments.</title>
        <authorList>
            <person name="Lu D."/>
            <person name="Zhang T."/>
        </authorList>
    </citation>
    <scope>NUCLEOTIDE SEQUENCE [LARGE SCALE GENOMIC DNA]</scope>
    <source>
        <strain evidence="4 5">N1Y132</strain>
    </source>
</reference>
<dbReference type="PROSITE" id="PS50043">
    <property type="entry name" value="HTH_LUXR_2"/>
    <property type="match status" value="1"/>
</dbReference>
<evidence type="ECO:0000259" key="3">
    <source>
        <dbReference type="PROSITE" id="PS50043"/>
    </source>
</evidence>
<evidence type="ECO:0000313" key="5">
    <source>
        <dbReference type="Proteomes" id="UP000605676"/>
    </source>
</evidence>
<dbReference type="SMART" id="SM00421">
    <property type="entry name" value="HTH_LUXR"/>
    <property type="match status" value="1"/>
</dbReference>
<keyword evidence="2" id="KW-1133">Transmembrane helix</keyword>
<proteinExistence type="predicted"/>
<dbReference type="Gene3D" id="2.130.10.10">
    <property type="entry name" value="YVTN repeat-like/Quinoprotein amine dehydrogenase"/>
    <property type="match status" value="2"/>
</dbReference>
<keyword evidence="2" id="KW-0472">Membrane</keyword>
<dbReference type="SUPFAM" id="SSF46894">
    <property type="entry name" value="C-terminal effector domain of the bipartite response regulators"/>
    <property type="match status" value="1"/>
</dbReference>
<dbReference type="CDD" id="cd06170">
    <property type="entry name" value="LuxR_C_like"/>
    <property type="match status" value="1"/>
</dbReference>
<evidence type="ECO:0000313" key="4">
    <source>
        <dbReference type="EMBL" id="MBK3518795.1"/>
    </source>
</evidence>
<dbReference type="Proteomes" id="UP000605676">
    <property type="component" value="Unassembled WGS sequence"/>
</dbReference>
<organism evidence="4 5">
    <name type="scientific">Carboxylicivirga marina</name>
    <dbReference type="NCBI Taxonomy" id="2800988"/>
    <lineage>
        <taxon>Bacteria</taxon>
        <taxon>Pseudomonadati</taxon>
        <taxon>Bacteroidota</taxon>
        <taxon>Bacteroidia</taxon>
        <taxon>Marinilabiliales</taxon>
        <taxon>Marinilabiliaceae</taxon>
        <taxon>Carboxylicivirga</taxon>
    </lineage>
</organism>
<dbReference type="EMBL" id="JAENRR010000042">
    <property type="protein sequence ID" value="MBK3518795.1"/>
    <property type="molecule type" value="Genomic_DNA"/>
</dbReference>
<gene>
    <name evidence="4" type="ORF">JIV24_15715</name>
</gene>
<sequence>MNRIVSILLLISSVSVLYAQKLGIPEIEYFNRRQYGGATQNWKVSQSENDLMYFANNNGLVEYDGVKWQLHRQVGGVIRSVKCINEYIYIGTPNDFGYFKYDSLHHLSYTSLANSEELRGLRDVWTINEWNDKVIIHAEGGLIIIENNEVLKVVPSISRFVSCFVVNDMLLVHDEQEGLMELRGDDIYPISGGGFFAEMNVSSIMSLSRRELLIGTMNNGVFKWDMNKVTPWDGSSNELLIDASIFCGTRYNEELLLFGTIQNGVVITDNKGELVMEIDKDKGLANNTVLGIFVDKEGGVWCGLDNGIARISLNNNVSFLTGYYNLGTGYVQEQYEGEWFFGTNQALYKITDEGFRNPLKDRDDFIKINGTDGQVWNLYKEDGNLLCGHNLGVFEIVNNQSKLITPSSVNGVWNFLKVPGHSDLMISGTYNGLILMQKINGRWTFKRHLEGFSESSRYIEWDDLGRLWVSHGNQGIFCLSLSDDYNVEKVRMYTADDFPGNSSLVVTRINNRTTLIGNNGLFIVGKNGEVKDYDELDHFFAPHQYPSIIKEDRFNNLWLFYRDYVEVLRYLEDGTYTKISLPFIPLERKLVTNFESVYIADHENVFFGVEDGYAHYVMQDHYNYRIPFNVHLRSFTGRKDSIPYVLLQKENGSNEQLQVPVYSFKQNHFEFKYAASFYGDKAVEYSTFLSGVDNAPAGWTSSSSRQFTKLREGDYVFTVKARNRFGVQSIPLSFKFTVLPPWHRHVYAKVAYLVFILIIAFVVTYIFNRRIEVSKQNEKLKARERYKEKEEHLTNEALRAEKEMIKMRNDKLRGEMKFKEKELAGLTVHIIQKNNLLSELQGQLKRIKRIKSNDESDRKIDNLIKKIDKDIDNETNWQMFEGQFEQVHQSFLNRLVEKFPDLSDKEKKLCAYIKMGMASKEIASLMNISTRSVENNRYKLRQKLGLQSGDDLSEIITSI</sequence>
<dbReference type="InterPro" id="IPR015943">
    <property type="entry name" value="WD40/YVTN_repeat-like_dom_sf"/>
</dbReference>
<evidence type="ECO:0000256" key="1">
    <source>
        <dbReference type="SAM" id="Coils"/>
    </source>
</evidence>
<comment type="caution">
    <text evidence="4">The sequence shown here is derived from an EMBL/GenBank/DDBJ whole genome shotgun (WGS) entry which is preliminary data.</text>
</comment>
<name>A0ABS1HMF8_9BACT</name>
<keyword evidence="5" id="KW-1185">Reference proteome</keyword>
<evidence type="ECO:0000256" key="2">
    <source>
        <dbReference type="SAM" id="Phobius"/>
    </source>
</evidence>
<accession>A0ABS1HMF8</accession>
<feature type="coiled-coil region" evidence="1">
    <location>
        <begin position="783"/>
        <end position="853"/>
    </location>
</feature>
<dbReference type="Gene3D" id="1.10.10.10">
    <property type="entry name" value="Winged helix-like DNA-binding domain superfamily/Winged helix DNA-binding domain"/>
    <property type="match status" value="1"/>
</dbReference>
<dbReference type="RefSeq" id="WP_200466016.1">
    <property type="nucleotide sequence ID" value="NZ_JAENRR010000042.1"/>
</dbReference>
<dbReference type="InterPro" id="IPR013783">
    <property type="entry name" value="Ig-like_fold"/>
</dbReference>
<protein>
    <submittedName>
        <fullName evidence="4">Regulator</fullName>
    </submittedName>
</protein>
<feature type="domain" description="HTH luxR-type" evidence="3">
    <location>
        <begin position="895"/>
        <end position="959"/>
    </location>
</feature>
<dbReference type="InterPro" id="IPR000792">
    <property type="entry name" value="Tscrpt_reg_LuxR_C"/>
</dbReference>